<dbReference type="Proteomes" id="UP001161064">
    <property type="component" value="Unassembled WGS sequence"/>
</dbReference>
<feature type="binding site" evidence="12">
    <location>
        <position position="218"/>
    </location>
    <ligand>
        <name>Zn(2+)</name>
        <dbReference type="ChEBI" id="CHEBI:29105"/>
    </ligand>
</feature>
<evidence type="ECO:0000256" key="5">
    <source>
        <dbReference type="ARBA" id="ARBA00022516"/>
    </source>
</evidence>
<evidence type="ECO:0000256" key="2">
    <source>
        <dbReference type="ARBA" id="ARBA00002923"/>
    </source>
</evidence>
<organism evidence="13 14">
    <name type="scientific">Candidatus Phycosocius spiralis</name>
    <dbReference type="NCBI Taxonomy" id="2815099"/>
    <lineage>
        <taxon>Bacteria</taxon>
        <taxon>Pseudomonadati</taxon>
        <taxon>Pseudomonadota</taxon>
        <taxon>Alphaproteobacteria</taxon>
        <taxon>Caulobacterales</taxon>
        <taxon>Caulobacterales incertae sedis</taxon>
        <taxon>Candidatus Phycosocius</taxon>
    </lineage>
</organism>
<keyword evidence="8 12" id="KW-0378">Hydrolase</keyword>
<comment type="cofactor">
    <cofactor evidence="1 12">
        <name>Zn(2+)</name>
        <dbReference type="ChEBI" id="CHEBI:29105"/>
    </cofactor>
</comment>
<evidence type="ECO:0000256" key="3">
    <source>
        <dbReference type="ARBA" id="ARBA00005002"/>
    </source>
</evidence>
<evidence type="ECO:0000313" key="14">
    <source>
        <dbReference type="Proteomes" id="UP001161064"/>
    </source>
</evidence>
<dbReference type="Pfam" id="PF03331">
    <property type="entry name" value="LpxC"/>
    <property type="match status" value="1"/>
</dbReference>
<keyword evidence="7 12" id="KW-0479">Metal-binding</keyword>
<keyword evidence="10 12" id="KW-0443">Lipid metabolism</keyword>
<dbReference type="InterPro" id="IPR011334">
    <property type="entry name" value="UDP-acyl_GlcNac_deAcase_C"/>
</dbReference>
<keyword evidence="9 12" id="KW-0862">Zinc</keyword>
<reference evidence="13" key="2">
    <citation type="journal article" date="2023" name="ISME Commun">
        <title>Characterization of a bloom-associated alphaproteobacterial lineage, 'Candidatus Phycosocius': insights into freshwater algal-bacterial interactions.</title>
        <authorList>
            <person name="Tanabe Y."/>
            <person name="Yamaguchi H."/>
            <person name="Yoshida M."/>
            <person name="Kai A."/>
            <person name="Okazaki Y."/>
        </authorList>
    </citation>
    <scope>NUCLEOTIDE SEQUENCE</scope>
    <source>
        <strain evidence="13">BOTRYCO-1</strain>
    </source>
</reference>
<dbReference type="Gene3D" id="3.30.1700.10">
    <property type="entry name" value="lpxc deacetylase, domain 2"/>
    <property type="match status" value="1"/>
</dbReference>
<evidence type="ECO:0000256" key="6">
    <source>
        <dbReference type="ARBA" id="ARBA00022556"/>
    </source>
</evidence>
<reference evidence="13" key="1">
    <citation type="submission" date="2021-05" db="EMBL/GenBank/DDBJ databases">
        <authorList>
            <person name="Tanabe Y."/>
        </authorList>
    </citation>
    <scope>NUCLEOTIDE SEQUENCE</scope>
    <source>
        <strain evidence="13">BOTRYCO-1</strain>
    </source>
</reference>
<evidence type="ECO:0000256" key="10">
    <source>
        <dbReference type="ARBA" id="ARBA00023098"/>
    </source>
</evidence>
<comment type="similarity">
    <text evidence="12">Belongs to the LpxC family.</text>
</comment>
<dbReference type="SUPFAM" id="SSF54211">
    <property type="entry name" value="Ribosomal protein S5 domain 2-like"/>
    <property type="match status" value="2"/>
</dbReference>
<dbReference type="InterPro" id="IPR020568">
    <property type="entry name" value="Ribosomal_Su5_D2-typ_SF"/>
</dbReference>
<dbReference type="InterPro" id="IPR004463">
    <property type="entry name" value="UDP-acyl_GlcNac_deAcase"/>
</dbReference>
<dbReference type="HAMAP" id="MF_00388">
    <property type="entry name" value="LpxC"/>
    <property type="match status" value="1"/>
</dbReference>
<dbReference type="PANTHER" id="PTHR33694:SF1">
    <property type="entry name" value="UDP-3-O-ACYL-N-ACETYLGLUCOSAMINE DEACETYLASE 1, MITOCHONDRIAL-RELATED"/>
    <property type="match status" value="1"/>
</dbReference>
<feature type="active site" description="Proton donor" evidence="12">
    <location>
        <position position="241"/>
    </location>
</feature>
<keyword evidence="14" id="KW-1185">Reference proteome</keyword>
<evidence type="ECO:0000256" key="1">
    <source>
        <dbReference type="ARBA" id="ARBA00001947"/>
    </source>
</evidence>
<comment type="pathway">
    <text evidence="3 12">Glycolipid biosynthesis; lipid IV(A) biosynthesis; lipid IV(A) from (3R)-3-hydroxytetradecanoyl-[acyl-carrier-protein] and UDP-N-acetyl-alpha-D-glucosamine: step 2/6.</text>
</comment>
<dbReference type="NCBIfam" id="TIGR00325">
    <property type="entry name" value="lpxC"/>
    <property type="match status" value="1"/>
</dbReference>
<accession>A0ABQ4PV99</accession>
<proteinExistence type="inferred from homology"/>
<protein>
    <recommendedName>
        <fullName evidence="4 12">UDP-3-O-acyl-N-acetylglucosamine deacetylase</fullName>
        <shortName evidence="12">UDP-3-O-acyl-GlcNAc deacetylase</shortName>
        <ecNumber evidence="4 12">3.5.1.108</ecNumber>
    </recommendedName>
    <alternativeName>
        <fullName evidence="12">UDP-3-O-[R-3-hydroxymyristoyl]-N-acetylglucosamine deacetylase</fullName>
    </alternativeName>
</protein>
<evidence type="ECO:0000256" key="7">
    <source>
        <dbReference type="ARBA" id="ARBA00022723"/>
    </source>
</evidence>
<dbReference type="EC" id="3.5.1.108" evidence="4 12"/>
<comment type="caution">
    <text evidence="13">The sequence shown here is derived from an EMBL/GenBank/DDBJ whole genome shotgun (WGS) entry which is preliminary data.</text>
</comment>
<dbReference type="Gene3D" id="3.30.230.20">
    <property type="entry name" value="lpxc deacetylase, domain 1"/>
    <property type="match status" value="1"/>
</dbReference>
<name>A0ABQ4PV99_9PROT</name>
<keyword evidence="5 12" id="KW-0444">Lipid biosynthesis</keyword>
<comment type="function">
    <text evidence="2 12">Catalyzes the hydrolysis of UDP-3-O-myristoyl-N-acetylglucosamine to form UDP-3-O-myristoylglucosamine and acetate, the committed step in lipid A biosynthesis.</text>
</comment>
<sequence>MRLTLKPAGVDHGIVFVRVDAPEFARRVPALVEKVTTTQLGTTLANSAGVSVATVEHLLAALFGMGIDNVVVELDGPEVPILDGSSAPFIEMIEMAGMRALGAPRRMLEVLEPVEVRLGDKVARLEPFDGFELDVAVEFTSRAIGRQRVVFDCTPESFAKDLGAARTFGFLHQVEAMQAQGLALGGSLENAVVIDGDAVVNQEGLRFADEFVRHKALDAVGDLALAGAPIQGRYVAERAGHEMNVALVRALLANSNAWRWSFATLPVELLPAAGA</sequence>
<comment type="catalytic activity">
    <reaction evidence="11 12">
        <text>a UDP-3-O-[(3R)-3-hydroxyacyl]-N-acetyl-alpha-D-glucosamine + H2O = a UDP-3-O-[(3R)-3-hydroxyacyl]-alpha-D-glucosamine + acetate</text>
        <dbReference type="Rhea" id="RHEA:67816"/>
        <dbReference type="ChEBI" id="CHEBI:15377"/>
        <dbReference type="ChEBI" id="CHEBI:30089"/>
        <dbReference type="ChEBI" id="CHEBI:137740"/>
        <dbReference type="ChEBI" id="CHEBI:173225"/>
        <dbReference type="EC" id="3.5.1.108"/>
    </reaction>
</comment>
<feature type="binding site" evidence="12">
    <location>
        <position position="57"/>
    </location>
    <ligand>
        <name>Zn(2+)</name>
        <dbReference type="ChEBI" id="CHEBI:29105"/>
    </ligand>
</feature>
<evidence type="ECO:0000256" key="12">
    <source>
        <dbReference type="HAMAP-Rule" id="MF_00388"/>
    </source>
</evidence>
<gene>
    <name evidence="12 13" type="primary">lpxC</name>
    <name evidence="13" type="ORF">PsB1_1058</name>
</gene>
<evidence type="ECO:0000256" key="4">
    <source>
        <dbReference type="ARBA" id="ARBA00012745"/>
    </source>
</evidence>
<dbReference type="InterPro" id="IPR015870">
    <property type="entry name" value="UDP-acyl_N-AcGlcN_deAcase_N"/>
</dbReference>
<dbReference type="EMBL" id="BPFZ01000005">
    <property type="protein sequence ID" value="GIU66904.1"/>
    <property type="molecule type" value="Genomic_DNA"/>
</dbReference>
<evidence type="ECO:0000256" key="9">
    <source>
        <dbReference type="ARBA" id="ARBA00022833"/>
    </source>
</evidence>
<evidence type="ECO:0000256" key="8">
    <source>
        <dbReference type="ARBA" id="ARBA00022801"/>
    </source>
</evidence>
<keyword evidence="6 12" id="KW-0441">Lipid A biosynthesis</keyword>
<dbReference type="PANTHER" id="PTHR33694">
    <property type="entry name" value="UDP-3-O-ACYL-N-ACETYLGLUCOSAMINE DEACETYLASE 1, MITOCHONDRIAL-RELATED"/>
    <property type="match status" value="1"/>
</dbReference>
<feature type="binding site" evidence="12">
    <location>
        <position position="214"/>
    </location>
    <ligand>
        <name>Zn(2+)</name>
        <dbReference type="ChEBI" id="CHEBI:29105"/>
    </ligand>
</feature>
<evidence type="ECO:0000256" key="11">
    <source>
        <dbReference type="ARBA" id="ARBA00024535"/>
    </source>
</evidence>
<evidence type="ECO:0000313" key="13">
    <source>
        <dbReference type="EMBL" id="GIU66904.1"/>
    </source>
</evidence>